<evidence type="ECO:0000313" key="3">
    <source>
        <dbReference type="EMBL" id="RGV57103.1"/>
    </source>
</evidence>
<dbReference type="GO" id="GO:0016817">
    <property type="term" value="F:hydrolase activity, acting on acid anhydrides"/>
    <property type="evidence" value="ECO:0007669"/>
    <property type="project" value="InterPro"/>
</dbReference>
<dbReference type="AlphaFoldDB" id="A0A412YI41"/>
<protein>
    <submittedName>
        <fullName evidence="3">DUF3987 domain-containing protein</fullName>
    </submittedName>
</protein>
<dbReference type="EMBL" id="QRZF01000002">
    <property type="protein sequence ID" value="RGV57103.1"/>
    <property type="molecule type" value="Genomic_DNA"/>
</dbReference>
<dbReference type="InterPro" id="IPR014819">
    <property type="entry name" value="PriCT_2"/>
</dbReference>
<evidence type="ECO:0000259" key="2">
    <source>
        <dbReference type="Pfam" id="PF08707"/>
    </source>
</evidence>
<dbReference type="Pfam" id="PF08707">
    <property type="entry name" value="PriCT_2"/>
    <property type="match status" value="1"/>
</dbReference>
<gene>
    <name evidence="3" type="ORF">DWW10_03265</name>
</gene>
<proteinExistence type="predicted"/>
<dbReference type="InterPro" id="IPR025048">
    <property type="entry name" value="DUF3987"/>
</dbReference>
<organism evidence="3 4">
    <name type="scientific">Bacteroides intestinalis</name>
    <dbReference type="NCBI Taxonomy" id="329854"/>
    <lineage>
        <taxon>Bacteria</taxon>
        <taxon>Pseudomonadati</taxon>
        <taxon>Bacteroidota</taxon>
        <taxon>Bacteroidia</taxon>
        <taxon>Bacteroidales</taxon>
        <taxon>Bacteroidaceae</taxon>
        <taxon>Bacteroides</taxon>
    </lineage>
</organism>
<evidence type="ECO:0000256" key="1">
    <source>
        <dbReference type="SAM" id="MobiDB-lite"/>
    </source>
</evidence>
<comment type="caution">
    <text evidence="3">The sequence shown here is derived from an EMBL/GenBank/DDBJ whole genome shotgun (WGS) entry which is preliminary data.</text>
</comment>
<dbReference type="Pfam" id="PF13148">
    <property type="entry name" value="DUF3987"/>
    <property type="match status" value="1"/>
</dbReference>
<name>A0A412YI41_9BACE</name>
<feature type="region of interest" description="Disordered" evidence="1">
    <location>
        <begin position="120"/>
        <end position="145"/>
    </location>
</feature>
<accession>A0A412YI41</accession>
<sequence length="614" mass="69102">MSKQKFHLNEWQPNAALTLCDEIEIVTSRIELAGTDIAPTYNDWRDLGFALAQGLGEGGRTFYHRLSRFYSSYQPAETEKQYTACLHSRGRGITVNTFFHLARQAGVDINTQQLPNCQNAKLPKASPVAPGSGELPPSDAPHVNPQTERLTAHTATATATSADAELPVFPDEVYASLPRLLDDVCSYGISPEDSDMLLLGALTALSSCLTQVSGIYGQRQVCPNLFLFVSAQASAGKGRLTLCRHLVDVVHADLRRRNRQEWEEYRREKSLYEKNKRQGGGDEPQQPPVRMLFIPANSSATALFQTLNDNEGQALMFETEGDTLTTTFRSEHGNYSDGLRKAFHHEPITYNRRKDREYVEITMPRLSVLLSGTPRQVGALIPDPENGLFSRFLFYNLPLRPVWNDVFAGNDDDTLDSRFLRLGGRFFQFYTRLLKDGPLRFTLTVEQQVEFNRFFGNLQEQGLQCKGPDMLASVRRLGLTAYRICMVFSALRLMDYEGDAPLPATLCCRDDDFHTTLLMIQVLLRHTEAAYESLQAEASHTSHPASVSQGSASEKRRQALLQMLPPEFDRTLYQDKAREAGIPTRTADRYLIELCNQGRLEKEGHGLYKVKTMI</sequence>
<reference evidence="3 4" key="1">
    <citation type="submission" date="2018-08" db="EMBL/GenBank/DDBJ databases">
        <title>A genome reference for cultivated species of the human gut microbiota.</title>
        <authorList>
            <person name="Zou Y."/>
            <person name="Xue W."/>
            <person name="Luo G."/>
        </authorList>
    </citation>
    <scope>NUCLEOTIDE SEQUENCE [LARGE SCALE GENOMIC DNA]</scope>
    <source>
        <strain evidence="3 4">AF14-32</strain>
    </source>
</reference>
<evidence type="ECO:0000313" key="4">
    <source>
        <dbReference type="Proteomes" id="UP000283850"/>
    </source>
</evidence>
<dbReference type="Proteomes" id="UP000283850">
    <property type="component" value="Unassembled WGS sequence"/>
</dbReference>
<feature type="domain" description="Primase C-terminal 2" evidence="2">
    <location>
        <begin position="30"/>
        <end position="102"/>
    </location>
</feature>